<feature type="region of interest" description="Disordered" evidence="1">
    <location>
        <begin position="434"/>
        <end position="469"/>
    </location>
</feature>
<dbReference type="CDD" id="cd16100">
    <property type="entry name" value="ARID"/>
    <property type="match status" value="1"/>
</dbReference>
<gene>
    <name evidence="4" type="ORF">TanjilG_03450</name>
</gene>
<dbReference type="GO" id="GO:0003677">
    <property type="term" value="F:DNA binding"/>
    <property type="evidence" value="ECO:0007669"/>
    <property type="project" value="InterPro"/>
</dbReference>
<feature type="compositionally biased region" description="Polar residues" evidence="1">
    <location>
        <begin position="659"/>
        <end position="668"/>
    </location>
</feature>
<evidence type="ECO:0000259" key="3">
    <source>
        <dbReference type="PROSITE" id="PS51011"/>
    </source>
</evidence>
<sequence length="681" mass="75743">MAGDSNDVIVESVGGVVQASYYNIRCRFEELLCRLWGEICVRSRSLPPMLGDGSNVDLYKLFMVVKGKGGYDVVCESKLWDLVAKESGLGSSVGSSVKLVYRKYLGALDAWLKKVADSKVAECGLVDDRDKFGKQLMELQAEVKGLLLFDYADNKCVGKLKGEFDGEGKDGRNLCVKKRVQNGGNCDVEMMDGVVNEHSDGMTVTGEVDGGKLYAKLGFGVHVSDGENSTVGLVCGGKSDVEDGGNGVSSGHKRKRESMPGLLSWVTSIAKNPGHPAVGSLPDKSKWKSNSNQESWKQVLSFRGAVFYKRRFDSSIEQQNWLHFLMASAFLPFLAAMAMMDMAVNSGTTVHYCSFSEQILGAVVMLLLVALQFCIACGATCDKDNSKPIQDSANLQVRNQNQRMHPFMYDDHSGGSYNLRERLRHDKRLLLAKAKATAQNSSGSSRGSRDFDRTPSPQTRDHAEKQLVDSGIDGCPEVRTIVGPSHQAEVPEWTCITSESDSKWLGTQIWPSQKGNLRLLIERDPIGKGRQHTCGCSVPGSVECVRFHIAEKRGKVKLELGGAFYLWNFDKIGEEVKHLWTKEEEKRFKDVVGPDPLPEGYYFWDHIFRAFPKKSRADLVSYYFNVFLLQRRAYQNRHTPEDVDSDDDEAEDGLRNVFGHQTQKSRCSILTPKKSATKRKK</sequence>
<dbReference type="EMBL" id="KV862247">
    <property type="protein sequence ID" value="OIV89748.1"/>
    <property type="molecule type" value="Genomic_DNA"/>
</dbReference>
<dbReference type="Pfam" id="PF01388">
    <property type="entry name" value="ARID"/>
    <property type="match status" value="1"/>
</dbReference>
<organism evidence="4 5">
    <name type="scientific">Lupinus angustifolius</name>
    <name type="common">Narrow-leaved blue lupine</name>
    <dbReference type="NCBI Taxonomy" id="3871"/>
    <lineage>
        <taxon>Eukaryota</taxon>
        <taxon>Viridiplantae</taxon>
        <taxon>Streptophyta</taxon>
        <taxon>Embryophyta</taxon>
        <taxon>Tracheophyta</taxon>
        <taxon>Spermatophyta</taxon>
        <taxon>Magnoliopsida</taxon>
        <taxon>eudicotyledons</taxon>
        <taxon>Gunneridae</taxon>
        <taxon>Pentapetalae</taxon>
        <taxon>rosids</taxon>
        <taxon>fabids</taxon>
        <taxon>Fabales</taxon>
        <taxon>Fabaceae</taxon>
        <taxon>Papilionoideae</taxon>
        <taxon>50 kb inversion clade</taxon>
        <taxon>genistoids sensu lato</taxon>
        <taxon>core genistoids</taxon>
        <taxon>Genisteae</taxon>
        <taxon>Lupinus</taxon>
    </lineage>
</organism>
<evidence type="ECO:0000256" key="2">
    <source>
        <dbReference type="SAM" id="Phobius"/>
    </source>
</evidence>
<dbReference type="CDD" id="cd00167">
    <property type="entry name" value="SANT"/>
    <property type="match status" value="1"/>
</dbReference>
<feature type="domain" description="ARID" evidence="3">
    <location>
        <begin position="22"/>
        <end position="113"/>
    </location>
</feature>
<dbReference type="InterPro" id="IPR036431">
    <property type="entry name" value="ARID_dom_sf"/>
</dbReference>
<dbReference type="InterPro" id="IPR001606">
    <property type="entry name" value="ARID_dom"/>
</dbReference>
<feature type="region of interest" description="Disordered" evidence="1">
    <location>
        <begin position="638"/>
        <end position="681"/>
    </location>
</feature>
<dbReference type="PROSITE" id="PS51011">
    <property type="entry name" value="ARID"/>
    <property type="match status" value="1"/>
</dbReference>
<feature type="compositionally biased region" description="Basic and acidic residues" evidence="1">
    <location>
        <begin position="447"/>
        <end position="467"/>
    </location>
</feature>
<dbReference type="Proteomes" id="UP000188354">
    <property type="component" value="Unassembled WGS sequence"/>
</dbReference>
<dbReference type="AlphaFoldDB" id="A0A1J7GJ92"/>
<feature type="compositionally biased region" description="Low complexity" evidence="1">
    <location>
        <begin position="434"/>
        <end position="446"/>
    </location>
</feature>
<dbReference type="OMA" id="IEVFTIC"/>
<dbReference type="InterPro" id="IPR001005">
    <property type="entry name" value="SANT/Myb"/>
</dbReference>
<feature type="compositionally biased region" description="Acidic residues" evidence="1">
    <location>
        <begin position="642"/>
        <end position="651"/>
    </location>
</feature>
<keyword evidence="2" id="KW-0812">Transmembrane</keyword>
<keyword evidence="2" id="KW-0472">Membrane</keyword>
<dbReference type="SMART" id="SM01014">
    <property type="entry name" value="ARID"/>
    <property type="match status" value="1"/>
</dbReference>
<dbReference type="Gramene" id="OIV89748">
    <property type="protein sequence ID" value="OIV89748"/>
    <property type="gene ID" value="TanjilG_03450"/>
</dbReference>
<dbReference type="PANTHER" id="PTHR46410">
    <property type="entry name" value="AT-RICH INTERACTIVE DOMAIN-CONTAINING PROTEIN 2"/>
    <property type="match status" value="1"/>
</dbReference>
<evidence type="ECO:0000313" key="5">
    <source>
        <dbReference type="Proteomes" id="UP000188354"/>
    </source>
</evidence>
<dbReference type="PANTHER" id="PTHR46410:SF1">
    <property type="entry name" value="AT-RICH INTERACTIVE DOMAIN-CONTAINING PROTEIN 1"/>
    <property type="match status" value="1"/>
</dbReference>
<dbReference type="SUPFAM" id="SSF46774">
    <property type="entry name" value="ARID-like"/>
    <property type="match status" value="1"/>
</dbReference>
<feature type="transmembrane region" description="Helical" evidence="2">
    <location>
        <begin position="320"/>
        <end position="339"/>
    </location>
</feature>
<accession>A0A1J7GJ92</accession>
<proteinExistence type="predicted"/>
<dbReference type="SMART" id="SM00501">
    <property type="entry name" value="BRIGHT"/>
    <property type="match status" value="1"/>
</dbReference>
<keyword evidence="5" id="KW-1185">Reference proteome</keyword>
<protein>
    <recommendedName>
        <fullName evidence="3">ARID domain-containing protein</fullName>
    </recommendedName>
</protein>
<evidence type="ECO:0000313" key="4">
    <source>
        <dbReference type="EMBL" id="OIV89748.1"/>
    </source>
</evidence>
<reference evidence="4 5" key="1">
    <citation type="journal article" date="2017" name="Plant Biotechnol. J.">
        <title>A comprehensive draft genome sequence for lupin (Lupinus angustifolius), an emerging health food: insights into plant-microbe interactions and legume evolution.</title>
        <authorList>
            <person name="Hane J.K."/>
            <person name="Ming Y."/>
            <person name="Kamphuis L.G."/>
            <person name="Nelson M.N."/>
            <person name="Garg G."/>
            <person name="Atkins C.A."/>
            <person name="Bayer P.E."/>
            <person name="Bravo A."/>
            <person name="Bringans S."/>
            <person name="Cannon S."/>
            <person name="Edwards D."/>
            <person name="Foley R."/>
            <person name="Gao L.L."/>
            <person name="Harrison M.J."/>
            <person name="Huang W."/>
            <person name="Hurgobin B."/>
            <person name="Li S."/>
            <person name="Liu C.W."/>
            <person name="McGrath A."/>
            <person name="Morahan G."/>
            <person name="Murray J."/>
            <person name="Weller J."/>
            <person name="Jian J."/>
            <person name="Singh K.B."/>
        </authorList>
    </citation>
    <scope>NUCLEOTIDE SEQUENCE [LARGE SCALE GENOMIC DNA]</scope>
    <source>
        <strain evidence="5">cv. Tanjil</strain>
        <tissue evidence="4">Whole plant</tissue>
    </source>
</reference>
<feature type="transmembrane region" description="Helical" evidence="2">
    <location>
        <begin position="359"/>
        <end position="381"/>
    </location>
</feature>
<name>A0A1J7GJ92_LUPAN</name>
<keyword evidence="2" id="KW-1133">Transmembrane helix</keyword>
<evidence type="ECO:0000256" key="1">
    <source>
        <dbReference type="SAM" id="MobiDB-lite"/>
    </source>
</evidence>
<dbReference type="Gene3D" id="1.10.150.60">
    <property type="entry name" value="ARID DNA-binding domain"/>
    <property type="match status" value="1"/>
</dbReference>